<evidence type="ECO:0000313" key="1">
    <source>
        <dbReference type="EMBL" id="AYG83326.1"/>
    </source>
</evidence>
<reference evidence="1 2" key="1">
    <citation type="submission" date="2018-10" db="EMBL/GenBank/DDBJ databases">
        <title>Relationship between Morphology and Antimicrobial Activity in Streptomyces.</title>
        <authorList>
            <person name="Kang H.J."/>
            <person name="Kim S.B."/>
        </authorList>
    </citation>
    <scope>NUCLEOTIDE SEQUENCE [LARGE SCALE GENOMIC DNA]</scope>
    <source>
        <strain evidence="1 2">BH38</strain>
    </source>
</reference>
<organism evidence="1 2">
    <name type="scientific">Streptomyces hundungensis</name>
    <dbReference type="NCBI Taxonomy" id="1077946"/>
    <lineage>
        <taxon>Bacteria</taxon>
        <taxon>Bacillati</taxon>
        <taxon>Actinomycetota</taxon>
        <taxon>Actinomycetes</taxon>
        <taxon>Kitasatosporales</taxon>
        <taxon>Streptomycetaceae</taxon>
        <taxon>Streptomyces</taxon>
    </lineage>
</organism>
<dbReference type="EMBL" id="CP032698">
    <property type="protein sequence ID" value="AYG83326.1"/>
    <property type="molecule type" value="Genomic_DNA"/>
</dbReference>
<proteinExistence type="predicted"/>
<keyword evidence="2" id="KW-1185">Reference proteome</keyword>
<dbReference type="Proteomes" id="UP000271554">
    <property type="component" value="Chromosome"/>
</dbReference>
<dbReference type="OrthoDB" id="3626734at2"/>
<dbReference type="InterPro" id="IPR045428">
    <property type="entry name" value="EACC1"/>
</dbReference>
<dbReference type="KEGG" id="shun:DWB77_05522"/>
<sequence>MRVEIRVEPADDELRSLLSWLRRDPDLRRTASVEMCEQAPRPGEMGAVADIVQLVTENGWSAANFALTLAAWKQTRPRASRVTVRHEDLVDALTDCSDEEIERITQLLRVARRNDEEGSAG</sequence>
<accession>A0A387HHI9</accession>
<gene>
    <name evidence="1" type="ORF">DWB77_05522</name>
</gene>
<name>A0A387HHI9_9ACTN</name>
<evidence type="ECO:0000313" key="2">
    <source>
        <dbReference type="Proteomes" id="UP000271554"/>
    </source>
</evidence>
<dbReference type="Pfam" id="PF19953">
    <property type="entry name" value="EACC1"/>
    <property type="match status" value="1"/>
</dbReference>
<protein>
    <submittedName>
        <fullName evidence="1">Uncharacterized protein</fullName>
    </submittedName>
</protein>
<dbReference type="RefSeq" id="WP_120724038.1">
    <property type="nucleotide sequence ID" value="NZ_CP032698.1"/>
</dbReference>
<dbReference type="AlphaFoldDB" id="A0A387HHI9"/>